<organism evidence="2 3">
    <name type="scientific">Flammeovirga kamogawensis</name>
    <dbReference type="NCBI Taxonomy" id="373891"/>
    <lineage>
        <taxon>Bacteria</taxon>
        <taxon>Pseudomonadati</taxon>
        <taxon>Bacteroidota</taxon>
        <taxon>Cytophagia</taxon>
        <taxon>Cytophagales</taxon>
        <taxon>Flammeovirgaceae</taxon>
        <taxon>Flammeovirga</taxon>
    </lineage>
</organism>
<dbReference type="Proteomes" id="UP000682802">
    <property type="component" value="Plasmid p1"/>
</dbReference>
<dbReference type="EMBL" id="CP076130">
    <property type="protein sequence ID" value="QWG10481.1"/>
    <property type="molecule type" value="Genomic_DNA"/>
</dbReference>
<gene>
    <name evidence="2" type="ORF">KM029_26255</name>
</gene>
<dbReference type="Pfam" id="PF19777">
    <property type="entry name" value="DUF6263"/>
    <property type="match status" value="1"/>
</dbReference>
<evidence type="ECO:0000256" key="1">
    <source>
        <dbReference type="SAM" id="SignalP"/>
    </source>
</evidence>
<feature type="signal peptide" evidence="1">
    <location>
        <begin position="1"/>
        <end position="20"/>
    </location>
</feature>
<name>A0ABX8H3W1_9BACT</name>
<dbReference type="InterPro" id="IPR046230">
    <property type="entry name" value="DUF6263"/>
</dbReference>
<evidence type="ECO:0000313" key="3">
    <source>
        <dbReference type="Proteomes" id="UP000682802"/>
    </source>
</evidence>
<sequence length="307" mass="34670">MKRFFNVLFIMFLVMMNAYAQKVDLSLKLQKGNNYNQNSISNVVINQTVNGQSMTINMDNESKSVFHVKEIKENVYIMDVYFTELEVGIQMGPEMQTFSSTKSEDPFSKILSAMISKRFEVQLTAKGKVIALSGIDKLWEQISAETQDIPSMQRDQVIAQLKQSYGEKNLTTNIESITAIYPSEIVKKGSKWQTKYTLDNAIKADVTTEFTMASVSKTEVILEGKSTITTDPNNKEFTMTNGMLTRFDGGGTMTSSYDLNRSNGWISKCIINQEIKGDTYVKAQGQEMKIPQTITTFIKVDDKTEVE</sequence>
<feature type="chain" id="PRO_5045698609" description="DUF4412 domain-containing protein" evidence="1">
    <location>
        <begin position="21"/>
        <end position="307"/>
    </location>
</feature>
<geneLocation type="plasmid" evidence="2 3">
    <name>p1</name>
</geneLocation>
<evidence type="ECO:0008006" key="4">
    <source>
        <dbReference type="Google" id="ProtNLM"/>
    </source>
</evidence>
<dbReference type="RefSeq" id="WP_144076937.1">
    <property type="nucleotide sequence ID" value="NZ_CP076130.1"/>
</dbReference>
<protein>
    <recommendedName>
        <fullName evidence="4">DUF4412 domain-containing protein</fullName>
    </recommendedName>
</protein>
<proteinExistence type="predicted"/>
<keyword evidence="1" id="KW-0732">Signal</keyword>
<accession>A0ABX8H3W1</accession>
<reference evidence="2 3" key="1">
    <citation type="submission" date="2021-05" db="EMBL/GenBank/DDBJ databases">
        <title>Comparative genomic studies on the polysaccharide-degrading batcterial strains of the Flammeovirga genus.</title>
        <authorList>
            <person name="Zewei F."/>
            <person name="Zheng Z."/>
            <person name="Yu L."/>
            <person name="Ruyue G."/>
            <person name="Yanhong M."/>
            <person name="Yuanyuan C."/>
            <person name="Jingyan G."/>
            <person name="Wenjun H."/>
        </authorList>
    </citation>
    <scope>NUCLEOTIDE SEQUENCE [LARGE SCALE GENOMIC DNA]</scope>
    <source>
        <strain evidence="2 3">YS10</strain>
        <plasmid evidence="2 3">p1</plasmid>
    </source>
</reference>
<evidence type="ECO:0000313" key="2">
    <source>
        <dbReference type="EMBL" id="QWG10481.1"/>
    </source>
</evidence>
<keyword evidence="3" id="KW-1185">Reference proteome</keyword>
<keyword evidence="2" id="KW-0614">Plasmid</keyword>